<dbReference type="EMBL" id="KZ293671">
    <property type="protein sequence ID" value="PBK88818.1"/>
    <property type="molecule type" value="Genomic_DNA"/>
</dbReference>
<organism evidence="1 2">
    <name type="scientific">Armillaria gallica</name>
    <name type="common">Bulbous honey fungus</name>
    <name type="synonym">Armillaria bulbosa</name>
    <dbReference type="NCBI Taxonomy" id="47427"/>
    <lineage>
        <taxon>Eukaryota</taxon>
        <taxon>Fungi</taxon>
        <taxon>Dikarya</taxon>
        <taxon>Basidiomycota</taxon>
        <taxon>Agaricomycotina</taxon>
        <taxon>Agaricomycetes</taxon>
        <taxon>Agaricomycetidae</taxon>
        <taxon>Agaricales</taxon>
        <taxon>Marasmiineae</taxon>
        <taxon>Physalacriaceae</taxon>
        <taxon>Armillaria</taxon>
    </lineage>
</organism>
<dbReference type="InParanoid" id="A0A2H3DD69"/>
<accession>A0A2H3DD69</accession>
<protein>
    <submittedName>
        <fullName evidence="1">Uncharacterized protein</fullName>
    </submittedName>
</protein>
<dbReference type="Proteomes" id="UP000217790">
    <property type="component" value="Unassembled WGS sequence"/>
</dbReference>
<evidence type="ECO:0000313" key="1">
    <source>
        <dbReference type="EMBL" id="PBK88818.1"/>
    </source>
</evidence>
<keyword evidence="2" id="KW-1185">Reference proteome</keyword>
<sequence length="197" mass="22254">MSSWFSVKGVKSVMRLALSTVTNIFVAKPTFYVCHSVSRQPFFGEGSRQKLRGRRGKAVLEEALRRFGVQVWWSGSSTLTISAGWHRLQNLDKINHYTIKGFNTTGSMVFAAELASRIIDSDAWVYRADRDTETFDVNKYDRVVNAAVFIVIHGCIHGAMSDRMEATRGQQDIANRRQKRLPMLDPISDPVVSPLRS</sequence>
<dbReference type="AlphaFoldDB" id="A0A2H3DD69"/>
<proteinExistence type="predicted"/>
<name>A0A2H3DD69_ARMGA</name>
<evidence type="ECO:0000313" key="2">
    <source>
        <dbReference type="Proteomes" id="UP000217790"/>
    </source>
</evidence>
<reference evidence="2" key="1">
    <citation type="journal article" date="2017" name="Nat. Ecol. Evol.">
        <title>Genome expansion and lineage-specific genetic innovations in the forest pathogenic fungi Armillaria.</title>
        <authorList>
            <person name="Sipos G."/>
            <person name="Prasanna A.N."/>
            <person name="Walter M.C."/>
            <person name="O'Connor E."/>
            <person name="Balint B."/>
            <person name="Krizsan K."/>
            <person name="Kiss B."/>
            <person name="Hess J."/>
            <person name="Varga T."/>
            <person name="Slot J."/>
            <person name="Riley R."/>
            <person name="Boka B."/>
            <person name="Rigling D."/>
            <person name="Barry K."/>
            <person name="Lee J."/>
            <person name="Mihaltcheva S."/>
            <person name="LaButti K."/>
            <person name="Lipzen A."/>
            <person name="Waldron R."/>
            <person name="Moloney N.M."/>
            <person name="Sperisen C."/>
            <person name="Kredics L."/>
            <person name="Vagvoelgyi C."/>
            <person name="Patrignani A."/>
            <person name="Fitzpatrick D."/>
            <person name="Nagy I."/>
            <person name="Doyle S."/>
            <person name="Anderson J.B."/>
            <person name="Grigoriev I.V."/>
            <person name="Gueldener U."/>
            <person name="Muensterkoetter M."/>
            <person name="Nagy L.G."/>
        </authorList>
    </citation>
    <scope>NUCLEOTIDE SEQUENCE [LARGE SCALE GENOMIC DNA]</scope>
    <source>
        <strain evidence="2">Ar21-2</strain>
    </source>
</reference>
<gene>
    <name evidence="1" type="ORF">ARMGADRAFT_1084373</name>
</gene>